<accession>A0A5B7IJS2</accession>
<proteinExistence type="predicted"/>
<protein>
    <submittedName>
        <fullName evidence="2">Uncharacterized protein</fullName>
    </submittedName>
</protein>
<dbReference type="Proteomes" id="UP000324222">
    <property type="component" value="Unassembled WGS sequence"/>
</dbReference>
<name>A0A5B7IJS2_PORTR</name>
<evidence type="ECO:0000313" key="3">
    <source>
        <dbReference type="Proteomes" id="UP000324222"/>
    </source>
</evidence>
<comment type="caution">
    <text evidence="2">The sequence shown here is derived from an EMBL/GenBank/DDBJ whole genome shotgun (WGS) entry which is preliminary data.</text>
</comment>
<reference evidence="2 3" key="1">
    <citation type="submission" date="2019-05" db="EMBL/GenBank/DDBJ databases">
        <title>Another draft genome of Portunus trituberculatus and its Hox gene families provides insights of decapod evolution.</title>
        <authorList>
            <person name="Jeong J.-H."/>
            <person name="Song I."/>
            <person name="Kim S."/>
            <person name="Choi T."/>
            <person name="Kim D."/>
            <person name="Ryu S."/>
            <person name="Kim W."/>
        </authorList>
    </citation>
    <scope>NUCLEOTIDE SEQUENCE [LARGE SCALE GENOMIC DNA]</scope>
    <source>
        <tissue evidence="2">Muscle</tissue>
    </source>
</reference>
<keyword evidence="3" id="KW-1185">Reference proteome</keyword>
<sequence>MAPRPLYQSSGRLVARRSATSPSRKHHKSCASKCCTSFVTTSLRARRRLHQGSITSPALPVRPLLCCEGEPDSGGRTSYNCKAAGGEARHYLPPPPPAPLPPALTHALNGKYRSLFAF</sequence>
<dbReference type="AlphaFoldDB" id="A0A5B7IJS2"/>
<dbReference type="EMBL" id="VSRR010066400">
    <property type="protein sequence ID" value="MPC84770.1"/>
    <property type="molecule type" value="Genomic_DNA"/>
</dbReference>
<gene>
    <name evidence="2" type="ORF">E2C01_079519</name>
</gene>
<evidence type="ECO:0000313" key="2">
    <source>
        <dbReference type="EMBL" id="MPC84770.1"/>
    </source>
</evidence>
<evidence type="ECO:0000256" key="1">
    <source>
        <dbReference type="SAM" id="MobiDB-lite"/>
    </source>
</evidence>
<organism evidence="2 3">
    <name type="scientific">Portunus trituberculatus</name>
    <name type="common">Swimming crab</name>
    <name type="synonym">Neptunus trituberculatus</name>
    <dbReference type="NCBI Taxonomy" id="210409"/>
    <lineage>
        <taxon>Eukaryota</taxon>
        <taxon>Metazoa</taxon>
        <taxon>Ecdysozoa</taxon>
        <taxon>Arthropoda</taxon>
        <taxon>Crustacea</taxon>
        <taxon>Multicrustacea</taxon>
        <taxon>Malacostraca</taxon>
        <taxon>Eumalacostraca</taxon>
        <taxon>Eucarida</taxon>
        <taxon>Decapoda</taxon>
        <taxon>Pleocyemata</taxon>
        <taxon>Brachyura</taxon>
        <taxon>Eubrachyura</taxon>
        <taxon>Portunoidea</taxon>
        <taxon>Portunidae</taxon>
        <taxon>Portuninae</taxon>
        <taxon>Portunus</taxon>
    </lineage>
</organism>
<feature type="region of interest" description="Disordered" evidence="1">
    <location>
        <begin position="1"/>
        <end position="28"/>
    </location>
</feature>